<comment type="subcellular location">
    <subcellularLocation>
        <location evidence="1">Nucleus</location>
    </subcellularLocation>
</comment>
<feature type="compositionally biased region" description="Acidic residues" evidence="5">
    <location>
        <begin position="1"/>
        <end position="10"/>
    </location>
</feature>
<name>D5KY36_9TREE</name>
<evidence type="ECO:0000256" key="5">
    <source>
        <dbReference type="SAM" id="MobiDB-lite"/>
    </source>
</evidence>
<accession>D5KY36</accession>
<dbReference type="InterPro" id="IPR007811">
    <property type="entry name" value="RPC4"/>
</dbReference>
<dbReference type="PANTHER" id="PTHR13408:SF0">
    <property type="entry name" value="DNA-DIRECTED RNA POLYMERASE III SUBUNIT RPC4"/>
    <property type="match status" value="1"/>
</dbReference>
<dbReference type="GO" id="GO:0003677">
    <property type="term" value="F:DNA binding"/>
    <property type="evidence" value="ECO:0007669"/>
    <property type="project" value="InterPro"/>
</dbReference>
<dbReference type="PANTHER" id="PTHR13408">
    <property type="entry name" value="DNA-DIRECTED RNA POLYMERASE III"/>
    <property type="match status" value="1"/>
</dbReference>
<keyword evidence="2" id="KW-0240">DNA-directed RNA polymerase</keyword>
<keyword evidence="4" id="KW-0539">Nucleus</keyword>
<feature type="region of interest" description="Disordered" evidence="5">
    <location>
        <begin position="37"/>
        <end position="77"/>
    </location>
</feature>
<protein>
    <submittedName>
        <fullName evidence="6">RNA pol Rpc4</fullName>
    </submittedName>
</protein>
<feature type="compositionally biased region" description="Basic and acidic residues" evidence="5">
    <location>
        <begin position="49"/>
        <end position="59"/>
    </location>
</feature>
<feature type="region of interest" description="Disordered" evidence="5">
    <location>
        <begin position="1"/>
        <end position="23"/>
    </location>
</feature>
<keyword evidence="3" id="KW-0804">Transcription</keyword>
<evidence type="ECO:0000256" key="2">
    <source>
        <dbReference type="ARBA" id="ARBA00022478"/>
    </source>
</evidence>
<dbReference type="GO" id="GO:0005666">
    <property type="term" value="C:RNA polymerase III complex"/>
    <property type="evidence" value="ECO:0007669"/>
    <property type="project" value="InterPro"/>
</dbReference>
<reference evidence="6" key="1">
    <citation type="submission" date="2010-02" db="EMBL/GenBank/DDBJ databases">
        <authorList>
            <person name="Xie B."/>
            <person name="Huang X."/>
            <person name="Deng Y."/>
        </authorList>
    </citation>
    <scope>NUCLEOTIDE SEQUENCE</scope>
</reference>
<dbReference type="AlphaFoldDB" id="D5KY36"/>
<organism evidence="6">
    <name type="scientific">Tremella fuciformis</name>
    <dbReference type="NCBI Taxonomy" id="64657"/>
    <lineage>
        <taxon>Eukaryota</taxon>
        <taxon>Fungi</taxon>
        <taxon>Dikarya</taxon>
        <taxon>Basidiomycota</taxon>
        <taxon>Agaricomycotina</taxon>
        <taxon>Tremellomycetes</taxon>
        <taxon>Tremellales</taxon>
        <taxon>Tremellaceae</taxon>
        <taxon>Tremella</taxon>
    </lineage>
</organism>
<dbReference type="GO" id="GO:0042797">
    <property type="term" value="P:tRNA transcription by RNA polymerase III"/>
    <property type="evidence" value="ECO:0007669"/>
    <property type="project" value="TreeGrafter"/>
</dbReference>
<evidence type="ECO:0000256" key="1">
    <source>
        <dbReference type="ARBA" id="ARBA00004123"/>
    </source>
</evidence>
<evidence type="ECO:0000313" key="6">
    <source>
        <dbReference type="EMBL" id="ADE10081.1"/>
    </source>
</evidence>
<evidence type="ECO:0000256" key="4">
    <source>
        <dbReference type="ARBA" id="ARBA00023242"/>
    </source>
</evidence>
<evidence type="ECO:0000256" key="3">
    <source>
        <dbReference type="ARBA" id="ARBA00023163"/>
    </source>
</evidence>
<dbReference type="EMBL" id="GU723636">
    <property type="protein sequence ID" value="ADE10081.1"/>
    <property type="molecule type" value="mRNA"/>
</dbReference>
<sequence>MVQEEPDMEGDFVMAPGQDDPQDRLFVFQMPPKMPRFLPTGPIDATANDETKDGVKDVKPSTQALKGKKKAQPPPDGRIGTLVVMKSGKVKLVMGQDIVMNVIPGANDHFLSHLVHIDKPHKSATVLGEVFRQYHLEPDVDSLLQQLQMHNGETPGDKAAELQKLKAAVKLEKGLVKMENEL</sequence>
<dbReference type="Pfam" id="PF05132">
    <property type="entry name" value="RNA_pol_Rpc4"/>
    <property type="match status" value="1"/>
</dbReference>
<proteinExistence type="evidence at transcript level"/>